<comment type="caution">
    <text evidence="3">The sequence shown here is derived from an EMBL/GenBank/DDBJ whole genome shotgun (WGS) entry which is preliminary data.</text>
</comment>
<dbReference type="EMBL" id="CAMPGE010008747">
    <property type="protein sequence ID" value="CAI2367631.1"/>
    <property type="molecule type" value="Genomic_DNA"/>
</dbReference>
<evidence type="ECO:0000256" key="2">
    <source>
        <dbReference type="SAM" id="Phobius"/>
    </source>
</evidence>
<keyword evidence="2" id="KW-0812">Transmembrane</keyword>
<accession>A0AAD1XEB9</accession>
<evidence type="ECO:0000256" key="1">
    <source>
        <dbReference type="SAM" id="Coils"/>
    </source>
</evidence>
<sequence>METKRPNIDPQSDDEARMKVIYVDIRSLKFINPLMQEIIPITTMKKYTPYYQINFNEELLSKLEDDVKVTPEKMIYAYCNMLIHKVCPCDQYLKEETKFMYEKSLAMFEGFRKEIEGKDLLEAYYQLDKLHDYIHQIPQTTRFQSKLQEMIVEITNVISANQQKEIFCFDVTEEFKFSDEQSQPFLEAAEEEENFEENKYEGYQKLEDEPVNQKPIRSFKFPKKKIVNLNPQNKFIAQRRNAKKLEAFFDKVFAALFPILTTSWYICRTYLFPHLVALAFYSGKKLVNKIKSMEFWQNVKHKCYAFFTRVKTIAIDTKEMYLPELFASTKAAAIKFWNEDFEEYVNHAQIKQIAIKILAIVAQLILFLFILVLLFGFIFDLSPKVAPESVTQQVTTQSGEGKTVDYKLLYIQENAEKFYNQVKNLEDQKDDYIKDLKHIKTELEWVYHKLHKRERRGEKLTASDWKDLSQSIDKALNKYSHE</sequence>
<keyword evidence="2" id="KW-0472">Membrane</keyword>
<protein>
    <submittedName>
        <fullName evidence="3">Uncharacterized protein</fullName>
    </submittedName>
</protein>
<dbReference type="AlphaFoldDB" id="A0AAD1XEB9"/>
<dbReference type="Proteomes" id="UP001295684">
    <property type="component" value="Unassembled WGS sequence"/>
</dbReference>
<organism evidence="3 4">
    <name type="scientific">Euplotes crassus</name>
    <dbReference type="NCBI Taxonomy" id="5936"/>
    <lineage>
        <taxon>Eukaryota</taxon>
        <taxon>Sar</taxon>
        <taxon>Alveolata</taxon>
        <taxon>Ciliophora</taxon>
        <taxon>Intramacronucleata</taxon>
        <taxon>Spirotrichea</taxon>
        <taxon>Hypotrichia</taxon>
        <taxon>Euplotida</taxon>
        <taxon>Euplotidae</taxon>
        <taxon>Moneuplotes</taxon>
    </lineage>
</organism>
<feature type="transmembrane region" description="Helical" evidence="2">
    <location>
        <begin position="357"/>
        <end position="379"/>
    </location>
</feature>
<feature type="coiled-coil region" evidence="1">
    <location>
        <begin position="408"/>
        <end position="442"/>
    </location>
</feature>
<evidence type="ECO:0000313" key="3">
    <source>
        <dbReference type="EMBL" id="CAI2367631.1"/>
    </source>
</evidence>
<name>A0AAD1XEB9_EUPCR</name>
<evidence type="ECO:0000313" key="4">
    <source>
        <dbReference type="Proteomes" id="UP001295684"/>
    </source>
</evidence>
<feature type="transmembrane region" description="Helical" evidence="2">
    <location>
        <begin position="271"/>
        <end position="287"/>
    </location>
</feature>
<keyword evidence="4" id="KW-1185">Reference proteome</keyword>
<proteinExistence type="predicted"/>
<keyword evidence="2" id="KW-1133">Transmembrane helix</keyword>
<gene>
    <name evidence="3" type="ORF">ECRASSUSDP1_LOCUS8919</name>
</gene>
<reference evidence="3" key="1">
    <citation type="submission" date="2023-07" db="EMBL/GenBank/DDBJ databases">
        <authorList>
            <consortium name="AG Swart"/>
            <person name="Singh M."/>
            <person name="Singh A."/>
            <person name="Seah K."/>
            <person name="Emmerich C."/>
        </authorList>
    </citation>
    <scope>NUCLEOTIDE SEQUENCE</scope>
    <source>
        <strain evidence="3">DP1</strain>
    </source>
</reference>
<keyword evidence="1" id="KW-0175">Coiled coil</keyword>